<keyword evidence="4 7" id="KW-0812">Transmembrane</keyword>
<feature type="transmembrane region" description="Helical" evidence="7">
    <location>
        <begin position="152"/>
        <end position="174"/>
    </location>
</feature>
<dbReference type="PANTHER" id="PTHR42925:SF2">
    <property type="entry name" value="NA+ DRIVEN MULTIDRUG EFFLUX PUMP"/>
    <property type="match status" value="1"/>
</dbReference>
<dbReference type="NCBIfam" id="TIGR00797">
    <property type="entry name" value="matE"/>
    <property type="match status" value="1"/>
</dbReference>
<evidence type="ECO:0000256" key="5">
    <source>
        <dbReference type="ARBA" id="ARBA00022989"/>
    </source>
</evidence>
<dbReference type="Proteomes" id="UP000279029">
    <property type="component" value="Chromosome"/>
</dbReference>
<evidence type="ECO:0000256" key="6">
    <source>
        <dbReference type="ARBA" id="ARBA00023136"/>
    </source>
</evidence>
<dbReference type="EMBL" id="LR130778">
    <property type="protein sequence ID" value="VDN49217.1"/>
    <property type="molecule type" value="Genomic_DNA"/>
</dbReference>
<dbReference type="RefSeq" id="WP_125138221.1">
    <property type="nucleotide sequence ID" value="NZ_LR130778.1"/>
</dbReference>
<feature type="transmembrane region" description="Helical" evidence="7">
    <location>
        <begin position="380"/>
        <end position="401"/>
    </location>
</feature>
<evidence type="ECO:0000256" key="7">
    <source>
        <dbReference type="SAM" id="Phobius"/>
    </source>
</evidence>
<gene>
    <name evidence="8" type="ORF">PATL70BA_3291</name>
</gene>
<dbReference type="InterPro" id="IPR002528">
    <property type="entry name" value="MATE_fam"/>
</dbReference>
<evidence type="ECO:0000256" key="2">
    <source>
        <dbReference type="ARBA" id="ARBA00022448"/>
    </source>
</evidence>
<name>A0A3P7Q0F3_9FIRM</name>
<dbReference type="InterPro" id="IPR047135">
    <property type="entry name" value="YsiQ"/>
</dbReference>
<comment type="subcellular location">
    <subcellularLocation>
        <location evidence="1">Cell membrane</location>
        <topology evidence="1">Multi-pass membrane protein</topology>
    </subcellularLocation>
</comment>
<protein>
    <submittedName>
        <fullName evidence="8">MATE family efflux transporter</fullName>
    </submittedName>
</protein>
<feature type="transmembrane region" description="Helical" evidence="7">
    <location>
        <begin position="264"/>
        <end position="285"/>
    </location>
</feature>
<dbReference type="KEGG" id="cbar:PATL70BA_3291"/>
<evidence type="ECO:0000256" key="1">
    <source>
        <dbReference type="ARBA" id="ARBA00004651"/>
    </source>
</evidence>
<dbReference type="PIRSF" id="PIRSF006603">
    <property type="entry name" value="DinF"/>
    <property type="match status" value="1"/>
</dbReference>
<dbReference type="Pfam" id="PF01554">
    <property type="entry name" value="MatE"/>
    <property type="match status" value="2"/>
</dbReference>
<dbReference type="InterPro" id="IPR048279">
    <property type="entry name" value="MdtK-like"/>
</dbReference>
<dbReference type="AlphaFoldDB" id="A0A3P7Q0F3"/>
<evidence type="ECO:0000256" key="4">
    <source>
        <dbReference type="ARBA" id="ARBA00022692"/>
    </source>
</evidence>
<accession>A0A3P7Q0F3</accession>
<dbReference type="OrthoDB" id="9780160at2"/>
<organism evidence="8 9">
    <name type="scientific">Petrocella atlantisensis</name>
    <dbReference type="NCBI Taxonomy" id="2173034"/>
    <lineage>
        <taxon>Bacteria</taxon>
        <taxon>Bacillati</taxon>
        <taxon>Bacillota</taxon>
        <taxon>Clostridia</taxon>
        <taxon>Lachnospirales</taxon>
        <taxon>Vallitaleaceae</taxon>
        <taxon>Petrocella</taxon>
    </lineage>
</organism>
<dbReference type="GO" id="GO:0042910">
    <property type="term" value="F:xenobiotic transmembrane transporter activity"/>
    <property type="evidence" value="ECO:0007669"/>
    <property type="project" value="InterPro"/>
</dbReference>
<evidence type="ECO:0000313" key="8">
    <source>
        <dbReference type="EMBL" id="VDN49217.1"/>
    </source>
</evidence>
<sequence length="472" mass="52066">MKKRKHKIIEEIKIIENASHASDIDVRRHFYAKLFAIALPMALQNLVSSSLNLIDTFMISSLSTASIAGVTAANKLFFILFLFLFGISSGSSILTAQYWGVKDVKNIRRVLGICLMLGISGAFLFTSAALFAPEMVMRIFTNQPGAISEGASYLRIIGLSYIPTSITFAYVFILRSTGNVKLPMKISIIAIMLNTFLNWVLIYGNLGAPALGVSGAAIATVIARGLEFALLMGIIYRNNEVAAARLHELLDINKTFFAKYIKTVLPVIFNELIWAVGVTMYDLVYGRMGESVMAAMGITKTIEQMTFFFIYSLGNASGVILGNQMGTGDMTQVFYYAKKLVKIMVIIGLSMSVILFIASGPLASFFQVEPLVATYIQNCIRVLAIVTVVKGLNMLIIVGILRSGGDTTFAMYLDGGAVWLVAVPLVFLGGFVWKLEIQYVYMLALTEEFIKVSIGLYRVWSKKWINNLIFEE</sequence>
<keyword evidence="6 7" id="KW-0472">Membrane</keyword>
<feature type="transmembrane region" description="Helical" evidence="7">
    <location>
        <begin position="76"/>
        <end position="98"/>
    </location>
</feature>
<evidence type="ECO:0000256" key="3">
    <source>
        <dbReference type="ARBA" id="ARBA00022475"/>
    </source>
</evidence>
<keyword evidence="2" id="KW-0813">Transport</keyword>
<keyword evidence="9" id="KW-1185">Reference proteome</keyword>
<dbReference type="CDD" id="cd13134">
    <property type="entry name" value="MATE_like_8"/>
    <property type="match status" value="1"/>
</dbReference>
<reference evidence="8 9" key="1">
    <citation type="submission" date="2018-09" db="EMBL/GenBank/DDBJ databases">
        <authorList>
            <person name="Postec A."/>
        </authorList>
    </citation>
    <scope>NUCLEOTIDE SEQUENCE [LARGE SCALE GENOMIC DNA]</scope>
    <source>
        <strain evidence="8">70B-A</strain>
    </source>
</reference>
<feature type="transmembrane region" description="Helical" evidence="7">
    <location>
        <begin position="110"/>
        <end position="132"/>
    </location>
</feature>
<evidence type="ECO:0000313" key="9">
    <source>
        <dbReference type="Proteomes" id="UP000279029"/>
    </source>
</evidence>
<dbReference type="PANTHER" id="PTHR42925">
    <property type="entry name" value="MULTIDRUG AND TOXIN EFFLUX PROTEIN MATE FAMILY"/>
    <property type="match status" value="1"/>
</dbReference>
<feature type="transmembrane region" description="Helical" evidence="7">
    <location>
        <begin position="413"/>
        <end position="433"/>
    </location>
</feature>
<dbReference type="GO" id="GO:0005886">
    <property type="term" value="C:plasma membrane"/>
    <property type="evidence" value="ECO:0007669"/>
    <property type="project" value="UniProtKB-SubCell"/>
</dbReference>
<feature type="transmembrane region" description="Helical" evidence="7">
    <location>
        <begin position="210"/>
        <end position="236"/>
    </location>
</feature>
<keyword evidence="5 7" id="KW-1133">Transmembrane helix</keyword>
<feature type="transmembrane region" description="Helical" evidence="7">
    <location>
        <begin position="343"/>
        <end position="368"/>
    </location>
</feature>
<proteinExistence type="predicted"/>
<keyword evidence="3" id="KW-1003">Cell membrane</keyword>
<feature type="transmembrane region" description="Helical" evidence="7">
    <location>
        <begin position="186"/>
        <end position="204"/>
    </location>
</feature>
<dbReference type="GO" id="GO:0015297">
    <property type="term" value="F:antiporter activity"/>
    <property type="evidence" value="ECO:0007669"/>
    <property type="project" value="InterPro"/>
</dbReference>